<evidence type="ECO:0000256" key="2">
    <source>
        <dbReference type="ARBA" id="ARBA00022840"/>
    </source>
</evidence>
<evidence type="ECO:0000313" key="5">
    <source>
        <dbReference type="Proteomes" id="UP001212411"/>
    </source>
</evidence>
<proteinExistence type="predicted"/>
<dbReference type="Gene3D" id="3.40.50.300">
    <property type="entry name" value="P-loop containing nucleotide triphosphate hydrolases"/>
    <property type="match status" value="2"/>
</dbReference>
<protein>
    <submittedName>
        <fullName evidence="4">Mitochondrial ATPase</fullName>
    </submittedName>
</protein>
<dbReference type="GO" id="GO:0016887">
    <property type="term" value="F:ATP hydrolysis activity"/>
    <property type="evidence" value="ECO:0007669"/>
    <property type="project" value="InterPro"/>
</dbReference>
<dbReference type="Pfam" id="PF00005">
    <property type="entry name" value="ABC_tran"/>
    <property type="match status" value="2"/>
</dbReference>
<dbReference type="InterPro" id="IPR003593">
    <property type="entry name" value="AAA+_ATPase"/>
</dbReference>
<keyword evidence="1" id="KW-0547">Nucleotide-binding</keyword>
<evidence type="ECO:0000256" key="1">
    <source>
        <dbReference type="ARBA" id="ARBA00022741"/>
    </source>
</evidence>
<dbReference type="AlphaFoldDB" id="A0AAE9WF57"/>
<feature type="domain" description="ABC transporter" evidence="3">
    <location>
        <begin position="5"/>
        <end position="249"/>
    </location>
</feature>
<evidence type="ECO:0000313" key="4">
    <source>
        <dbReference type="EMBL" id="WBW75164.1"/>
    </source>
</evidence>
<keyword evidence="5" id="KW-1185">Reference proteome</keyword>
<dbReference type="InterPro" id="IPR027417">
    <property type="entry name" value="P-loop_NTPase"/>
</dbReference>
<dbReference type="EMBL" id="CP115613">
    <property type="protein sequence ID" value="WBW75164.1"/>
    <property type="molecule type" value="Genomic_DNA"/>
</dbReference>
<reference evidence="4 5" key="1">
    <citation type="journal article" date="2023" name="G3 (Bethesda)">
        <title>A high-quality reference genome for the fission yeast Schizosaccharomyces osmophilus.</title>
        <authorList>
            <person name="Jia G.S."/>
            <person name="Zhang W.C."/>
            <person name="Liang Y."/>
            <person name="Liu X.H."/>
            <person name="Rhind N."/>
            <person name="Pidoux A."/>
            <person name="Brysch-Herzberg M."/>
            <person name="Du L.L."/>
        </authorList>
    </citation>
    <scope>NUCLEOTIDE SEQUENCE [LARGE SCALE GENOMIC DNA]</scope>
    <source>
        <strain evidence="4 5">CBS 15793</strain>
    </source>
</reference>
<dbReference type="GO" id="GO:0005524">
    <property type="term" value="F:ATP binding"/>
    <property type="evidence" value="ECO:0007669"/>
    <property type="project" value="UniProtKB-KW"/>
</dbReference>
<dbReference type="SUPFAM" id="SSF52540">
    <property type="entry name" value="P-loop containing nucleoside triphosphate hydrolases"/>
    <property type="match status" value="2"/>
</dbReference>
<dbReference type="PANTHER" id="PTHR43514">
    <property type="entry name" value="ABC TRANSPORTER I FAMILY MEMBER 10"/>
    <property type="match status" value="1"/>
</dbReference>
<gene>
    <name evidence="4" type="ORF">SOMG_04614</name>
</gene>
<dbReference type="InterPro" id="IPR050334">
    <property type="entry name" value="Molybdenum_import_ModC"/>
</dbReference>
<dbReference type="SMART" id="SM00382">
    <property type="entry name" value="AAA"/>
    <property type="match status" value="2"/>
</dbReference>
<sequence length="485" mass="54783">MASFVRTAKTTFLDGQFPVLKDVSFEITKNQNWAVVGAVGSGRTTFLKCLLGSYTPSPATSFKYPFLSGTDKSHWQTIQFLDFQTSGLQRAAYYSERYHSYRDEREDTTLQRWLSDAYRGPEEKALEKVRHAASITRLESLLDSSLINLSNGQSRRAMLAVKLLLEPKMLLLDEPYSGLDVASRSIVSDLLGSMSDASSPKIVLSLRQQDEIPDFVTHIVELKNHEITYQGTRDKYKPFYNPIVSSKPQLEEATPPKIGGPIVEMNNLNCTYWGRNVLQNINWTIKEGERWYLSGSNGSGKTTLLAFALGDHPKLFATDIRFFGKFVGPGTGISIFDIQENVGHCSPEIHTHFPKEFTCREALLSAWSTTFTIPKETESRSKTISKILDELNIRKFENTPLSQLPIGMQRFILFCRAIIKSPRLLVLDEPFQGVDTEYMHLAHKWLNKNLLPSQAMVIISHYEEEIPACVNASACIHQGKLRVNT</sequence>
<keyword evidence="2" id="KW-0067">ATP-binding</keyword>
<organism evidence="4 5">
    <name type="scientific">Schizosaccharomyces osmophilus</name>
    <dbReference type="NCBI Taxonomy" id="2545709"/>
    <lineage>
        <taxon>Eukaryota</taxon>
        <taxon>Fungi</taxon>
        <taxon>Dikarya</taxon>
        <taxon>Ascomycota</taxon>
        <taxon>Taphrinomycotina</taxon>
        <taxon>Schizosaccharomycetes</taxon>
        <taxon>Schizosaccharomycetales</taxon>
        <taxon>Schizosaccharomycetaceae</taxon>
        <taxon>Schizosaccharomyces</taxon>
    </lineage>
</organism>
<dbReference type="Proteomes" id="UP001212411">
    <property type="component" value="Chromosome 3"/>
</dbReference>
<dbReference type="RefSeq" id="XP_056039407.1">
    <property type="nucleotide sequence ID" value="XM_056183394.1"/>
</dbReference>
<feature type="domain" description="ABC transporter" evidence="3">
    <location>
        <begin position="263"/>
        <end position="485"/>
    </location>
</feature>
<evidence type="ECO:0000259" key="3">
    <source>
        <dbReference type="PROSITE" id="PS50893"/>
    </source>
</evidence>
<dbReference type="KEGG" id="som:SOMG_04614"/>
<dbReference type="PANTHER" id="PTHR43514:SF4">
    <property type="entry name" value="ABC TRANSPORTER I FAMILY MEMBER 10"/>
    <property type="match status" value="1"/>
</dbReference>
<dbReference type="GeneID" id="80878083"/>
<name>A0AAE9WF57_9SCHI</name>
<dbReference type="PROSITE" id="PS50893">
    <property type="entry name" value="ABC_TRANSPORTER_2"/>
    <property type="match status" value="2"/>
</dbReference>
<dbReference type="InterPro" id="IPR003439">
    <property type="entry name" value="ABC_transporter-like_ATP-bd"/>
</dbReference>
<accession>A0AAE9WF57</accession>